<accession>A0AAD1XBY7</accession>
<keyword evidence="2" id="KW-0472">Membrane</keyword>
<gene>
    <name evidence="3" type="ORF">ECRASSUSDP1_LOCUS6255</name>
</gene>
<name>A0AAD1XBY7_EUPCR</name>
<evidence type="ECO:0008006" key="5">
    <source>
        <dbReference type="Google" id="ProtNLM"/>
    </source>
</evidence>
<dbReference type="AlphaFoldDB" id="A0AAD1XBY7"/>
<comment type="caution">
    <text evidence="3">The sequence shown here is derived from an EMBL/GenBank/DDBJ whole genome shotgun (WGS) entry which is preliminary data.</text>
</comment>
<proteinExistence type="predicted"/>
<feature type="region of interest" description="Disordered" evidence="1">
    <location>
        <begin position="56"/>
        <end position="92"/>
    </location>
</feature>
<feature type="compositionally biased region" description="Basic and acidic residues" evidence="1">
    <location>
        <begin position="63"/>
        <end position="92"/>
    </location>
</feature>
<evidence type="ECO:0000256" key="2">
    <source>
        <dbReference type="SAM" id="Phobius"/>
    </source>
</evidence>
<keyword evidence="2" id="KW-1133">Transmembrane helix</keyword>
<sequence>MEMEPTRVVNRRSKAYLSAVKELEHQNDDPDCIADYFADSSPLEEELVEEQFSDVSYEEEDILENKNEEHCKEPTNEPQEYQREIQESEPEQKTDLKVSHYDYHHKYAALLIIIVLLVILCDVKTAFEASIAILLLRWVPTRIKYHCSIEFYENYMKVKANFQTCLTILEHSLIDINGGRVNCLRMQNPCTNTELLRFKGYLEDVMRSIILGMFEEENAAISDAFALQNLNKKLLLIKEGGNWAFEDISLQFKNLNFYLTALDTIHLTLVDSEDSLTIGEVLVKDRAIIFDSLQAQQDIQEFIAERRKVLANKFEQINTDLKLTISKISLEQWYSKNSDLTKLDEGYSITDTENKVSSKVLSQSRMLIIKLLDINKRVYSDPKQSLPGSLVEPTLQVLQEFGNTLQLVDRDNFLADEIKEDGNNRNNISETILNQEENKDAFQADISNTQEETCTVVYESMGQLDDTAAAAEPVESPLDDKDMTFVISKLRRELKRTLKKRREKEEQYVVVKNLD</sequence>
<keyword evidence="4" id="KW-1185">Reference proteome</keyword>
<organism evidence="3 4">
    <name type="scientific">Euplotes crassus</name>
    <dbReference type="NCBI Taxonomy" id="5936"/>
    <lineage>
        <taxon>Eukaryota</taxon>
        <taxon>Sar</taxon>
        <taxon>Alveolata</taxon>
        <taxon>Ciliophora</taxon>
        <taxon>Intramacronucleata</taxon>
        <taxon>Spirotrichea</taxon>
        <taxon>Hypotrichia</taxon>
        <taxon>Euplotida</taxon>
        <taxon>Euplotidae</taxon>
        <taxon>Moneuplotes</taxon>
    </lineage>
</organism>
<evidence type="ECO:0000313" key="3">
    <source>
        <dbReference type="EMBL" id="CAI2364905.1"/>
    </source>
</evidence>
<dbReference type="EMBL" id="CAMPGE010006060">
    <property type="protein sequence ID" value="CAI2364905.1"/>
    <property type="molecule type" value="Genomic_DNA"/>
</dbReference>
<evidence type="ECO:0000256" key="1">
    <source>
        <dbReference type="SAM" id="MobiDB-lite"/>
    </source>
</evidence>
<feature type="transmembrane region" description="Helical" evidence="2">
    <location>
        <begin position="107"/>
        <end position="136"/>
    </location>
</feature>
<protein>
    <recommendedName>
        <fullName evidence="5">Vezatin</fullName>
    </recommendedName>
</protein>
<reference evidence="3" key="1">
    <citation type="submission" date="2023-07" db="EMBL/GenBank/DDBJ databases">
        <authorList>
            <consortium name="AG Swart"/>
            <person name="Singh M."/>
            <person name="Singh A."/>
            <person name="Seah K."/>
            <person name="Emmerich C."/>
        </authorList>
    </citation>
    <scope>NUCLEOTIDE SEQUENCE</scope>
    <source>
        <strain evidence="3">DP1</strain>
    </source>
</reference>
<keyword evidence="2" id="KW-0812">Transmembrane</keyword>
<evidence type="ECO:0000313" key="4">
    <source>
        <dbReference type="Proteomes" id="UP001295684"/>
    </source>
</evidence>
<dbReference type="Proteomes" id="UP001295684">
    <property type="component" value="Unassembled WGS sequence"/>
</dbReference>